<evidence type="ECO:0000313" key="3">
    <source>
        <dbReference type="Proteomes" id="UP000007796"/>
    </source>
</evidence>
<evidence type="ECO:0000313" key="2">
    <source>
        <dbReference type="EMBL" id="EFX00809.1"/>
    </source>
</evidence>
<proteinExistence type="predicted"/>
<sequence>MLLQSQPANSTMPAGLTRHSKRKAVDSLDNNERLSKRLSLLNIEQSGTRIYAPVASTRSPVEHQPVPSSSFHETLHGQNQSALPDAAQYPPARAFFETVAAPAVPVPPSRTADESSDMQVDDTKFKVYIHNIDDELASGSDSDGDGDGKLVFLPHVNKHLRDAARSNAGFVPAIPRPIRVNEDGELAGMQLVLYNDPSSLSVAPEHDSVRQAILDARARIRERQRGQCLDSPQGPSSPGVSDMTDEESSSMLQSPARFDDDDDAMEMD</sequence>
<dbReference type="Proteomes" id="UP000007796">
    <property type="component" value="Unassembled WGS sequence"/>
</dbReference>
<accession>F0XN20</accession>
<reference evidence="2 3" key="1">
    <citation type="journal article" date="2011" name="Proc. Natl. Acad. Sci. U.S.A.">
        <title>Genome and transcriptome analyses of the mountain pine beetle-fungal symbiont Grosmannia clavigera, a lodgepole pine pathogen.</title>
        <authorList>
            <person name="DiGuistini S."/>
            <person name="Wang Y."/>
            <person name="Liao N.Y."/>
            <person name="Taylor G."/>
            <person name="Tanguay P."/>
            <person name="Feau N."/>
            <person name="Henrissat B."/>
            <person name="Chan S.K."/>
            <person name="Hesse-Orce U."/>
            <person name="Alamouti S.M."/>
            <person name="Tsui C.K.M."/>
            <person name="Docking R.T."/>
            <person name="Levasseur A."/>
            <person name="Haridas S."/>
            <person name="Robertson G."/>
            <person name="Birol I."/>
            <person name="Holt R.A."/>
            <person name="Marra M.A."/>
            <person name="Hamelin R.C."/>
            <person name="Hirst M."/>
            <person name="Jones S.J.M."/>
            <person name="Bohlmann J."/>
            <person name="Breuil C."/>
        </authorList>
    </citation>
    <scope>NUCLEOTIDE SEQUENCE [LARGE SCALE GENOMIC DNA]</scope>
    <source>
        <strain evidence="3">kw1407 / UAMH 11150</strain>
    </source>
</reference>
<gene>
    <name evidence="2" type="ORF">CMQ_1890</name>
</gene>
<dbReference type="AlphaFoldDB" id="F0XN20"/>
<feature type="region of interest" description="Disordered" evidence="1">
    <location>
        <begin position="1"/>
        <end position="30"/>
    </location>
</feature>
<dbReference type="eggNOG" id="ENOG502SANZ">
    <property type="taxonomic scope" value="Eukaryota"/>
</dbReference>
<dbReference type="GeneID" id="25974818"/>
<dbReference type="HOGENOM" id="CLU_059580_2_0_1"/>
<dbReference type="Pfam" id="PF20354">
    <property type="entry name" value="DUF6649"/>
    <property type="match status" value="1"/>
</dbReference>
<dbReference type="RefSeq" id="XP_014170291.1">
    <property type="nucleotide sequence ID" value="XM_014314816.1"/>
</dbReference>
<dbReference type="EMBL" id="GL629795">
    <property type="protein sequence ID" value="EFX00809.1"/>
    <property type="molecule type" value="Genomic_DNA"/>
</dbReference>
<evidence type="ECO:0000256" key="1">
    <source>
        <dbReference type="SAM" id="MobiDB-lite"/>
    </source>
</evidence>
<dbReference type="InParanoid" id="F0XN20"/>
<feature type="compositionally biased region" description="Polar residues" evidence="1">
    <location>
        <begin position="66"/>
        <end position="82"/>
    </location>
</feature>
<protein>
    <submittedName>
        <fullName evidence="2">Uncharacterized protein</fullName>
    </submittedName>
</protein>
<feature type="region of interest" description="Disordered" evidence="1">
    <location>
        <begin position="54"/>
        <end position="84"/>
    </location>
</feature>
<name>F0XN20_GROCL</name>
<keyword evidence="3" id="KW-1185">Reference proteome</keyword>
<dbReference type="OrthoDB" id="5345504at2759"/>
<feature type="compositionally biased region" description="Acidic residues" evidence="1">
    <location>
        <begin position="259"/>
        <end position="268"/>
    </location>
</feature>
<dbReference type="InterPro" id="IPR046591">
    <property type="entry name" value="DUF6649"/>
</dbReference>
<feature type="region of interest" description="Disordered" evidence="1">
    <location>
        <begin position="223"/>
        <end position="268"/>
    </location>
</feature>
<feature type="compositionally biased region" description="Polar residues" evidence="1">
    <location>
        <begin position="1"/>
        <end position="12"/>
    </location>
</feature>
<organism evidence="3">
    <name type="scientific">Grosmannia clavigera (strain kw1407 / UAMH 11150)</name>
    <name type="common">Blue stain fungus</name>
    <name type="synonym">Graphiocladiella clavigera</name>
    <dbReference type="NCBI Taxonomy" id="655863"/>
    <lineage>
        <taxon>Eukaryota</taxon>
        <taxon>Fungi</taxon>
        <taxon>Dikarya</taxon>
        <taxon>Ascomycota</taxon>
        <taxon>Pezizomycotina</taxon>
        <taxon>Sordariomycetes</taxon>
        <taxon>Sordariomycetidae</taxon>
        <taxon>Ophiostomatales</taxon>
        <taxon>Ophiostomataceae</taxon>
        <taxon>Leptographium</taxon>
    </lineage>
</organism>
<dbReference type="STRING" id="655863.F0XN20"/>